<dbReference type="PRINTS" id="PR00081">
    <property type="entry name" value="GDHRDH"/>
</dbReference>
<dbReference type="Pfam" id="PF13561">
    <property type="entry name" value="adh_short_C2"/>
    <property type="match status" value="1"/>
</dbReference>
<keyword evidence="2" id="KW-0560">Oxidoreductase</keyword>
<dbReference type="PRINTS" id="PR00080">
    <property type="entry name" value="SDRFAMILY"/>
</dbReference>
<dbReference type="InterPro" id="IPR050259">
    <property type="entry name" value="SDR"/>
</dbReference>
<sequence>MNNQPLAGQVALVTGAGSAHGIGFACASALAAGGATVMLTSTTDRVHERVAELNASGLHAIGVVADLMHPGAAARVVQLTTNVNRRLDILVNNAGMIAMGGRAADATIDDTSDDVWHDGIERNLTTCFAVTRAAVAVMRPHRYGRVVNIASTSGTVQAFHGDVAYHAAKAGVHGLTRAVALETAGDGITVNAVAPGWISTAASLGHEKVAGTLTPTGRAGTPTEVAAVVRFLADPAASYVTGQLIVVDGGNSLPEDRAWRP</sequence>
<dbReference type="EMBL" id="CAFAAV010000033">
    <property type="protein sequence ID" value="CAB4809511.1"/>
    <property type="molecule type" value="Genomic_DNA"/>
</dbReference>
<evidence type="ECO:0000313" key="3">
    <source>
        <dbReference type="EMBL" id="CAB4363335.1"/>
    </source>
</evidence>
<evidence type="ECO:0000313" key="4">
    <source>
        <dbReference type="EMBL" id="CAB4722840.1"/>
    </source>
</evidence>
<dbReference type="EMBL" id="CAFBOL010000003">
    <property type="protein sequence ID" value="CAB4972027.1"/>
    <property type="molecule type" value="Genomic_DNA"/>
</dbReference>
<dbReference type="AlphaFoldDB" id="A0A6J7LUL4"/>
<gene>
    <name evidence="4" type="ORF">UFOPK2656_01496</name>
    <name evidence="5" type="ORF">UFOPK3099_00638</name>
    <name evidence="6" type="ORF">UFOPK3267_01335</name>
    <name evidence="7" type="ORF">UFOPK3651_01182</name>
    <name evidence="8" type="ORF">UFOPK3931_00205</name>
    <name evidence="3" type="ORF">UFOPK4189_01117</name>
</gene>
<proteinExistence type="inferred from homology"/>
<evidence type="ECO:0000313" key="6">
    <source>
        <dbReference type="EMBL" id="CAB4850882.1"/>
    </source>
</evidence>
<organism evidence="8">
    <name type="scientific">freshwater metagenome</name>
    <dbReference type="NCBI Taxonomy" id="449393"/>
    <lineage>
        <taxon>unclassified sequences</taxon>
        <taxon>metagenomes</taxon>
        <taxon>ecological metagenomes</taxon>
    </lineage>
</organism>
<dbReference type="PANTHER" id="PTHR42879">
    <property type="entry name" value="3-OXOACYL-(ACYL-CARRIER-PROTEIN) REDUCTASE"/>
    <property type="match status" value="1"/>
</dbReference>
<dbReference type="EMBL" id="CAFBIY010000066">
    <property type="protein sequence ID" value="CAB4850882.1"/>
    <property type="molecule type" value="Genomic_DNA"/>
</dbReference>
<protein>
    <submittedName>
        <fullName evidence="8">Unannotated protein</fullName>
    </submittedName>
</protein>
<dbReference type="PANTHER" id="PTHR42879:SF2">
    <property type="entry name" value="3-OXOACYL-[ACYL-CARRIER-PROTEIN] REDUCTASE FABG"/>
    <property type="match status" value="1"/>
</dbReference>
<evidence type="ECO:0000313" key="7">
    <source>
        <dbReference type="EMBL" id="CAB4926182.1"/>
    </source>
</evidence>
<dbReference type="GO" id="GO:0016491">
    <property type="term" value="F:oxidoreductase activity"/>
    <property type="evidence" value="ECO:0007669"/>
    <property type="project" value="UniProtKB-KW"/>
</dbReference>
<dbReference type="InterPro" id="IPR002347">
    <property type="entry name" value="SDR_fam"/>
</dbReference>
<dbReference type="EMBL" id="CAEZYF010000008">
    <property type="protein sequence ID" value="CAB4722840.1"/>
    <property type="molecule type" value="Genomic_DNA"/>
</dbReference>
<dbReference type="InterPro" id="IPR036291">
    <property type="entry name" value="NAD(P)-bd_dom_sf"/>
</dbReference>
<dbReference type="Gene3D" id="3.40.50.720">
    <property type="entry name" value="NAD(P)-binding Rossmann-like Domain"/>
    <property type="match status" value="1"/>
</dbReference>
<name>A0A6J7LUL4_9ZZZZ</name>
<dbReference type="FunFam" id="3.40.50.720:FF:000173">
    <property type="entry name" value="3-oxoacyl-[acyl-carrier protein] reductase"/>
    <property type="match status" value="1"/>
</dbReference>
<evidence type="ECO:0000256" key="2">
    <source>
        <dbReference type="ARBA" id="ARBA00023002"/>
    </source>
</evidence>
<reference evidence="8" key="1">
    <citation type="submission" date="2020-05" db="EMBL/GenBank/DDBJ databases">
        <authorList>
            <person name="Chiriac C."/>
            <person name="Salcher M."/>
            <person name="Ghai R."/>
            <person name="Kavagutti S V."/>
        </authorList>
    </citation>
    <scope>NUCLEOTIDE SEQUENCE</scope>
</reference>
<evidence type="ECO:0000256" key="1">
    <source>
        <dbReference type="ARBA" id="ARBA00006484"/>
    </source>
</evidence>
<evidence type="ECO:0000313" key="8">
    <source>
        <dbReference type="EMBL" id="CAB4972027.1"/>
    </source>
</evidence>
<dbReference type="SUPFAM" id="SSF51735">
    <property type="entry name" value="NAD(P)-binding Rossmann-fold domains"/>
    <property type="match status" value="1"/>
</dbReference>
<comment type="similarity">
    <text evidence="1">Belongs to the short-chain dehydrogenases/reductases (SDR) family.</text>
</comment>
<dbReference type="EMBL" id="CAFBMT010000005">
    <property type="protein sequence ID" value="CAB4926182.1"/>
    <property type="molecule type" value="Genomic_DNA"/>
</dbReference>
<dbReference type="EMBL" id="CAESGF010000005">
    <property type="protein sequence ID" value="CAB4363335.1"/>
    <property type="molecule type" value="Genomic_DNA"/>
</dbReference>
<accession>A0A6J7LUL4</accession>
<evidence type="ECO:0000313" key="5">
    <source>
        <dbReference type="EMBL" id="CAB4809511.1"/>
    </source>
</evidence>